<evidence type="ECO:0000313" key="1">
    <source>
        <dbReference type="EMBL" id="MBX62992.1"/>
    </source>
</evidence>
<accession>A0A2P2Q7N8</accession>
<organism evidence="1">
    <name type="scientific">Rhizophora mucronata</name>
    <name type="common">Asiatic mangrove</name>
    <dbReference type="NCBI Taxonomy" id="61149"/>
    <lineage>
        <taxon>Eukaryota</taxon>
        <taxon>Viridiplantae</taxon>
        <taxon>Streptophyta</taxon>
        <taxon>Embryophyta</taxon>
        <taxon>Tracheophyta</taxon>
        <taxon>Spermatophyta</taxon>
        <taxon>Magnoliopsida</taxon>
        <taxon>eudicotyledons</taxon>
        <taxon>Gunneridae</taxon>
        <taxon>Pentapetalae</taxon>
        <taxon>rosids</taxon>
        <taxon>fabids</taxon>
        <taxon>Malpighiales</taxon>
        <taxon>Rhizophoraceae</taxon>
        <taxon>Rhizophora</taxon>
    </lineage>
</organism>
<name>A0A2P2Q7N8_RHIMU</name>
<dbReference type="AlphaFoldDB" id="A0A2P2Q7N8"/>
<protein>
    <submittedName>
        <fullName evidence="1">Uncharacterized protein</fullName>
    </submittedName>
</protein>
<proteinExistence type="predicted"/>
<dbReference type="EMBL" id="GGEC01082508">
    <property type="protein sequence ID" value="MBX62992.1"/>
    <property type="molecule type" value="Transcribed_RNA"/>
</dbReference>
<reference evidence="1" key="1">
    <citation type="submission" date="2018-02" db="EMBL/GenBank/DDBJ databases">
        <title>Rhizophora mucronata_Transcriptome.</title>
        <authorList>
            <person name="Meera S.P."/>
            <person name="Sreeshan A."/>
            <person name="Augustine A."/>
        </authorList>
    </citation>
    <scope>NUCLEOTIDE SEQUENCE</scope>
    <source>
        <tissue evidence="1">Leaf</tissue>
    </source>
</reference>
<sequence length="17" mass="1795">MSECPGGILLPVMCLEC</sequence>